<dbReference type="EC" id="3.4.11.-" evidence="2"/>
<evidence type="ECO:0000256" key="1">
    <source>
        <dbReference type="ARBA" id="ARBA00022723"/>
    </source>
</evidence>
<keyword evidence="2" id="KW-0645">Protease</keyword>
<dbReference type="RefSeq" id="WP_369018515.1">
    <property type="nucleotide sequence ID" value="NZ_CP121689.1"/>
</dbReference>
<dbReference type="Pfam" id="PF26233">
    <property type="entry name" value="NicX"/>
    <property type="match status" value="1"/>
</dbReference>
<dbReference type="InterPro" id="IPR052170">
    <property type="entry name" value="M29_Exopeptidase"/>
</dbReference>
<accession>A0ABZ2YC09</accession>
<proteinExistence type="predicted"/>
<dbReference type="EMBL" id="CP121689">
    <property type="protein sequence ID" value="WZL76357.1"/>
    <property type="molecule type" value="Genomic_DNA"/>
</dbReference>
<dbReference type="PANTHER" id="PTHR34448:SF1">
    <property type="entry name" value="BLL6088 PROTEIN"/>
    <property type="match status" value="1"/>
</dbReference>
<keyword evidence="2" id="KW-0031">Aminopeptidase</keyword>
<evidence type="ECO:0000313" key="2">
    <source>
        <dbReference type="EMBL" id="WZL76357.1"/>
    </source>
</evidence>
<dbReference type="GO" id="GO:0004177">
    <property type="term" value="F:aminopeptidase activity"/>
    <property type="evidence" value="ECO:0007669"/>
    <property type="project" value="UniProtKB-KW"/>
</dbReference>
<organism evidence="2 3">
    <name type="scientific">Thermatribacter velox</name>
    <dbReference type="NCBI Taxonomy" id="3039681"/>
    <lineage>
        <taxon>Bacteria</taxon>
        <taxon>Pseudomonadati</taxon>
        <taxon>Atribacterota</taxon>
        <taxon>Atribacteria</taxon>
        <taxon>Atribacterales</taxon>
        <taxon>Thermatribacteraceae</taxon>
        <taxon>Thermatribacter</taxon>
    </lineage>
</organism>
<dbReference type="Proteomes" id="UP001461341">
    <property type="component" value="Chromosome"/>
</dbReference>
<protein>
    <submittedName>
        <fullName evidence="2">Aminopeptidase</fullName>
        <ecNumber evidence="2">3.4.11.-</ecNumber>
    </submittedName>
</protein>
<dbReference type="SUPFAM" id="SSF144052">
    <property type="entry name" value="Thermophilic metalloprotease-like"/>
    <property type="match status" value="1"/>
</dbReference>
<dbReference type="PANTHER" id="PTHR34448">
    <property type="entry name" value="AMINOPEPTIDASE"/>
    <property type="match status" value="1"/>
</dbReference>
<keyword evidence="2" id="KW-0378">Hydrolase</keyword>
<evidence type="ECO:0000313" key="3">
    <source>
        <dbReference type="Proteomes" id="UP001461341"/>
    </source>
</evidence>
<keyword evidence="3" id="KW-1185">Reference proteome</keyword>
<sequence>MVLKVAPLMKGAMIAVRDCMGAKPGEKALVVTDTGKLHIAESFLYAFCALGVDATLFLMLPRTHHAEEPPEEVKAAMCASDVALLVTTYSLTHTHARMEATERGVRIASMPGITEDMLTVGAMTADYNQVSELSWKLTRMLDEAETAEITTERGTNLRMSLKGRKPGTPPDDGLYRERGRWGNLPAGEAYIAPVEESVEGVAVVDGSMSPLGVLSEPIVLTIERGRAVKIEGGREAAELKRLLEELDDPNAYMVGELGIGTNEKARITGNILEDEKAFRTVHIALGMNVDMGGIIESKTHNDGIICNPTLKLDGKLVMDKGEFVI</sequence>
<gene>
    <name evidence="2" type="ORF">QBE54_01075</name>
</gene>
<dbReference type="InterPro" id="IPR058739">
    <property type="entry name" value="NicX"/>
</dbReference>
<reference evidence="2 3" key="1">
    <citation type="submission" date="2023-03" db="EMBL/GenBank/DDBJ databases">
        <title>Novel Species.</title>
        <authorList>
            <person name="Ma S."/>
        </authorList>
    </citation>
    <scope>NUCLEOTIDE SEQUENCE [LARGE SCALE GENOMIC DNA]</scope>
    <source>
        <strain evidence="2 3">B11</strain>
    </source>
</reference>
<name>A0ABZ2YC09_9BACT</name>
<keyword evidence="1" id="KW-0479">Metal-binding</keyword>